<gene>
    <name evidence="12" type="ORF">ABID23_000311</name>
</gene>
<organism evidence="12 13">
    <name type="scientific">Bartonella silvatica</name>
    <dbReference type="NCBI Taxonomy" id="357760"/>
    <lineage>
        <taxon>Bacteria</taxon>
        <taxon>Pseudomonadati</taxon>
        <taxon>Pseudomonadota</taxon>
        <taxon>Alphaproteobacteria</taxon>
        <taxon>Hyphomicrobiales</taxon>
        <taxon>Bartonellaceae</taxon>
        <taxon>Bartonella</taxon>
    </lineage>
</organism>
<evidence type="ECO:0000256" key="9">
    <source>
        <dbReference type="ARBA" id="ARBA00033158"/>
    </source>
</evidence>
<evidence type="ECO:0000313" key="13">
    <source>
        <dbReference type="Proteomes" id="UP001549086"/>
    </source>
</evidence>
<dbReference type="EMBL" id="JBEPLI010000001">
    <property type="protein sequence ID" value="MET3589241.1"/>
    <property type="molecule type" value="Genomic_DNA"/>
</dbReference>
<feature type="coiled-coil region" evidence="10">
    <location>
        <begin position="63"/>
        <end position="90"/>
    </location>
</feature>
<keyword evidence="13" id="KW-1185">Reference proteome</keyword>
<comment type="function">
    <text evidence="7">Activator of cell division through the inhibition of FtsZ GTPase activity, therefore promoting FtsZ assembly into bundles of protofilaments necessary for the formation of the division Z ring. It is recruited early at mid-cell but it is not essential for cell division.</text>
</comment>
<keyword evidence="5" id="KW-0717">Septation</keyword>
<comment type="caution">
    <text evidence="12">The sequence shown here is derived from an EMBL/GenBank/DDBJ whole genome shotgun (WGS) entry which is preliminary data.</text>
</comment>
<evidence type="ECO:0000256" key="1">
    <source>
        <dbReference type="ARBA" id="ARBA00004496"/>
    </source>
</evidence>
<evidence type="ECO:0000256" key="10">
    <source>
        <dbReference type="SAM" id="Coils"/>
    </source>
</evidence>
<evidence type="ECO:0000313" key="12">
    <source>
        <dbReference type="EMBL" id="MET3589241.1"/>
    </source>
</evidence>
<dbReference type="InterPro" id="IPR007838">
    <property type="entry name" value="Cell_div_ZapA-like"/>
</dbReference>
<comment type="subcellular location">
    <subcellularLocation>
        <location evidence="1">Cytoplasm</location>
    </subcellularLocation>
</comment>
<sequence>METVSVTIDGKVYRMACNKGQEDHLIALASRLDQYITHLKKNFGEIGDHRLSVMAGIMIIDEMEEIQRENKKLKEDYEALLRLHNEKDRTMGKVIRNTTERIEKLTNQLLKDDQLNPTLKNNQNSLETHESENS</sequence>
<dbReference type="InterPro" id="IPR042233">
    <property type="entry name" value="Cell_div_ZapA_N"/>
</dbReference>
<dbReference type="GO" id="GO:0051301">
    <property type="term" value="P:cell division"/>
    <property type="evidence" value="ECO:0007669"/>
    <property type="project" value="UniProtKB-KW"/>
</dbReference>
<comment type="subunit">
    <text evidence="8">Homodimer. Interacts with FtsZ.</text>
</comment>
<evidence type="ECO:0000256" key="3">
    <source>
        <dbReference type="ARBA" id="ARBA00022490"/>
    </source>
</evidence>
<dbReference type="PANTHER" id="PTHR34981">
    <property type="entry name" value="CELL DIVISION PROTEIN ZAPA"/>
    <property type="match status" value="1"/>
</dbReference>
<evidence type="ECO:0000256" key="6">
    <source>
        <dbReference type="ARBA" id="ARBA00023306"/>
    </source>
</evidence>
<dbReference type="Gene3D" id="3.30.160.880">
    <property type="entry name" value="Cell division protein ZapA protomer, N-terminal domain"/>
    <property type="match status" value="1"/>
</dbReference>
<proteinExistence type="predicted"/>
<dbReference type="Proteomes" id="UP001549086">
    <property type="component" value="Unassembled WGS sequence"/>
</dbReference>
<dbReference type="SUPFAM" id="SSF102829">
    <property type="entry name" value="Cell division protein ZapA-like"/>
    <property type="match status" value="1"/>
</dbReference>
<keyword evidence="3" id="KW-0963">Cytoplasm</keyword>
<evidence type="ECO:0000256" key="2">
    <source>
        <dbReference type="ARBA" id="ARBA00015195"/>
    </source>
</evidence>
<name>A0ABV2HFB3_9HYPH</name>
<evidence type="ECO:0000256" key="4">
    <source>
        <dbReference type="ARBA" id="ARBA00022618"/>
    </source>
</evidence>
<keyword evidence="4 12" id="KW-0132">Cell division</keyword>
<feature type="compositionally biased region" description="Polar residues" evidence="11">
    <location>
        <begin position="115"/>
        <end position="126"/>
    </location>
</feature>
<dbReference type="InterPro" id="IPR036192">
    <property type="entry name" value="Cell_div_ZapA-like_sf"/>
</dbReference>
<dbReference type="RefSeq" id="WP_354188606.1">
    <property type="nucleotide sequence ID" value="NZ_JBEPLI010000001.1"/>
</dbReference>
<keyword evidence="6" id="KW-0131">Cell cycle</keyword>
<dbReference type="PANTHER" id="PTHR34981:SF1">
    <property type="entry name" value="CELL DIVISION PROTEIN ZAPA"/>
    <property type="match status" value="1"/>
</dbReference>
<evidence type="ECO:0000256" key="8">
    <source>
        <dbReference type="ARBA" id="ARBA00026068"/>
    </source>
</evidence>
<evidence type="ECO:0000256" key="7">
    <source>
        <dbReference type="ARBA" id="ARBA00024910"/>
    </source>
</evidence>
<feature type="region of interest" description="Disordered" evidence="11">
    <location>
        <begin position="113"/>
        <end position="134"/>
    </location>
</feature>
<evidence type="ECO:0000256" key="11">
    <source>
        <dbReference type="SAM" id="MobiDB-lite"/>
    </source>
</evidence>
<evidence type="ECO:0000256" key="5">
    <source>
        <dbReference type="ARBA" id="ARBA00023210"/>
    </source>
</evidence>
<reference evidence="12 13" key="1">
    <citation type="submission" date="2024-06" db="EMBL/GenBank/DDBJ databases">
        <title>Genomic Encyclopedia of Type Strains, Phase IV (KMG-IV): sequencing the most valuable type-strain genomes for metagenomic binning, comparative biology and taxonomic classification.</title>
        <authorList>
            <person name="Goeker M."/>
        </authorList>
    </citation>
    <scope>NUCLEOTIDE SEQUENCE [LARGE SCALE GENOMIC DNA]</scope>
    <source>
        <strain evidence="12 13">DSM 23649</strain>
    </source>
</reference>
<keyword evidence="10" id="KW-0175">Coiled coil</keyword>
<dbReference type="Pfam" id="PF05164">
    <property type="entry name" value="ZapA"/>
    <property type="match status" value="1"/>
</dbReference>
<accession>A0ABV2HFB3</accession>
<protein>
    <recommendedName>
        <fullName evidence="2">Cell division protein ZapA</fullName>
    </recommendedName>
    <alternativeName>
        <fullName evidence="9">Z ring-associated protein ZapA</fullName>
    </alternativeName>
</protein>